<keyword evidence="3" id="KW-1185">Reference proteome</keyword>
<protein>
    <submittedName>
        <fullName evidence="2">Uncharacterized protein</fullName>
    </submittedName>
</protein>
<gene>
    <name evidence="2" type="ORF">ES288_D05G302900v1</name>
</gene>
<evidence type="ECO:0000313" key="2">
    <source>
        <dbReference type="EMBL" id="TYG70307.1"/>
    </source>
</evidence>
<dbReference type="AlphaFoldDB" id="A0A5D2CL44"/>
<evidence type="ECO:0000313" key="3">
    <source>
        <dbReference type="Proteomes" id="UP000323506"/>
    </source>
</evidence>
<keyword evidence="1" id="KW-0812">Transmembrane</keyword>
<reference evidence="2 3" key="1">
    <citation type="submission" date="2019-06" db="EMBL/GenBank/DDBJ databases">
        <title>WGS assembly of Gossypium darwinii.</title>
        <authorList>
            <person name="Chen Z.J."/>
            <person name="Sreedasyam A."/>
            <person name="Ando A."/>
            <person name="Song Q."/>
            <person name="De L."/>
            <person name="Hulse-Kemp A."/>
            <person name="Ding M."/>
            <person name="Ye W."/>
            <person name="Kirkbride R."/>
            <person name="Jenkins J."/>
            <person name="Plott C."/>
            <person name="Lovell J."/>
            <person name="Lin Y.-M."/>
            <person name="Vaughn R."/>
            <person name="Liu B."/>
            <person name="Li W."/>
            <person name="Simpson S."/>
            <person name="Scheffler B."/>
            <person name="Saski C."/>
            <person name="Grover C."/>
            <person name="Hu G."/>
            <person name="Conover J."/>
            <person name="Carlson J."/>
            <person name="Shu S."/>
            <person name="Boston L."/>
            <person name="Williams M."/>
            <person name="Peterson D."/>
            <person name="Mcgee K."/>
            <person name="Jones D."/>
            <person name="Wendel J."/>
            <person name="Stelly D."/>
            <person name="Grimwood J."/>
            <person name="Schmutz J."/>
        </authorList>
    </citation>
    <scope>NUCLEOTIDE SEQUENCE [LARGE SCALE GENOMIC DNA]</scope>
    <source>
        <strain evidence="2">1808015.09</strain>
    </source>
</reference>
<dbReference type="Proteomes" id="UP000323506">
    <property type="component" value="Chromosome D05"/>
</dbReference>
<evidence type="ECO:0000256" key="1">
    <source>
        <dbReference type="SAM" id="Phobius"/>
    </source>
</evidence>
<sequence length="103" mass="11705">MLASIPPSDIMKPKNFSVLTPKIIKIYCPVSFLISFLSPFLLIFFFSPFSSLNPRQDLAYTILIDRFFGLKVAPNCCSPFPLLNAPIRFLGKFPKSHKNAFNF</sequence>
<proteinExistence type="predicted"/>
<feature type="transmembrane region" description="Helical" evidence="1">
    <location>
        <begin position="24"/>
        <end position="46"/>
    </location>
</feature>
<keyword evidence="1" id="KW-1133">Transmembrane helix</keyword>
<keyword evidence="1" id="KW-0472">Membrane</keyword>
<organism evidence="2 3">
    <name type="scientific">Gossypium darwinii</name>
    <name type="common">Darwin's cotton</name>
    <name type="synonym">Gossypium barbadense var. darwinii</name>
    <dbReference type="NCBI Taxonomy" id="34276"/>
    <lineage>
        <taxon>Eukaryota</taxon>
        <taxon>Viridiplantae</taxon>
        <taxon>Streptophyta</taxon>
        <taxon>Embryophyta</taxon>
        <taxon>Tracheophyta</taxon>
        <taxon>Spermatophyta</taxon>
        <taxon>Magnoliopsida</taxon>
        <taxon>eudicotyledons</taxon>
        <taxon>Gunneridae</taxon>
        <taxon>Pentapetalae</taxon>
        <taxon>rosids</taxon>
        <taxon>malvids</taxon>
        <taxon>Malvales</taxon>
        <taxon>Malvaceae</taxon>
        <taxon>Malvoideae</taxon>
        <taxon>Gossypium</taxon>
    </lineage>
</organism>
<accession>A0A5D2CL44</accession>
<name>A0A5D2CL44_GOSDA</name>
<dbReference type="EMBL" id="CM017705">
    <property type="protein sequence ID" value="TYG70307.1"/>
    <property type="molecule type" value="Genomic_DNA"/>
</dbReference>